<name>A0A9E8HFU6_9ALTE</name>
<dbReference type="EMBL" id="CP101527">
    <property type="protein sequence ID" value="UZW73858.1"/>
    <property type="molecule type" value="Genomic_DNA"/>
</dbReference>
<protein>
    <submittedName>
        <fullName evidence="8">Penicillin-binding protein activator</fullName>
    </submittedName>
</protein>
<dbReference type="GO" id="GO:0008360">
    <property type="term" value="P:regulation of cell shape"/>
    <property type="evidence" value="ECO:0007669"/>
    <property type="project" value="UniProtKB-KW"/>
</dbReference>
<evidence type="ECO:0000256" key="7">
    <source>
        <dbReference type="ARBA" id="ARBA00023288"/>
    </source>
</evidence>
<evidence type="ECO:0000313" key="9">
    <source>
        <dbReference type="Proteomes" id="UP001164472"/>
    </source>
</evidence>
<dbReference type="CDD" id="cd06339">
    <property type="entry name" value="PBP1_YraM_LppC_lipoprotein-like"/>
    <property type="match status" value="1"/>
</dbReference>
<organism evidence="8 9">
    <name type="scientific">Alkalimarinus sediminis</name>
    <dbReference type="NCBI Taxonomy" id="1632866"/>
    <lineage>
        <taxon>Bacteria</taxon>
        <taxon>Pseudomonadati</taxon>
        <taxon>Pseudomonadota</taxon>
        <taxon>Gammaproteobacteria</taxon>
        <taxon>Alteromonadales</taxon>
        <taxon>Alteromonadaceae</taxon>
        <taxon>Alkalimarinus</taxon>
    </lineage>
</organism>
<dbReference type="PANTHER" id="PTHR38038:SF1">
    <property type="entry name" value="PENICILLIN-BINDING PROTEIN ACTIVATOR LPOA"/>
    <property type="match status" value="1"/>
</dbReference>
<keyword evidence="4" id="KW-0472">Membrane</keyword>
<dbReference type="SUPFAM" id="SSF53822">
    <property type="entry name" value="Periplasmic binding protein-like I"/>
    <property type="match status" value="1"/>
</dbReference>
<dbReference type="Gene3D" id="1.25.40.10">
    <property type="entry name" value="Tetratricopeptide repeat domain"/>
    <property type="match status" value="1"/>
</dbReference>
<reference evidence="8" key="1">
    <citation type="submission" date="2022-07" db="EMBL/GenBank/DDBJ databases">
        <title>Alkalimarinus sp. nov., isolated from gut of a Alitta virens.</title>
        <authorList>
            <person name="Yang A.I."/>
            <person name="Shin N.-R."/>
        </authorList>
    </citation>
    <scope>NUCLEOTIDE SEQUENCE</scope>
    <source>
        <strain evidence="8">FA028</strain>
    </source>
</reference>
<evidence type="ECO:0000256" key="4">
    <source>
        <dbReference type="ARBA" id="ARBA00023136"/>
    </source>
</evidence>
<dbReference type="PROSITE" id="PS51257">
    <property type="entry name" value="PROKAR_LIPOPROTEIN"/>
    <property type="match status" value="1"/>
</dbReference>
<dbReference type="Gene3D" id="3.40.50.2300">
    <property type="match status" value="2"/>
</dbReference>
<evidence type="ECO:0000256" key="3">
    <source>
        <dbReference type="ARBA" id="ARBA00022984"/>
    </source>
</evidence>
<keyword evidence="6" id="KW-0998">Cell outer membrane</keyword>
<dbReference type="PANTHER" id="PTHR38038">
    <property type="entry name" value="PENICILLIN-BINDING PROTEIN ACTIVATOR LPOA"/>
    <property type="match status" value="1"/>
</dbReference>
<dbReference type="Gene3D" id="1.25.40.650">
    <property type="match status" value="1"/>
</dbReference>
<dbReference type="GO" id="GO:0009252">
    <property type="term" value="P:peptidoglycan biosynthetic process"/>
    <property type="evidence" value="ECO:0007669"/>
    <property type="project" value="UniProtKB-KW"/>
</dbReference>
<evidence type="ECO:0000256" key="1">
    <source>
        <dbReference type="ARBA" id="ARBA00022729"/>
    </source>
</evidence>
<keyword evidence="5" id="KW-0564">Palmitate</keyword>
<sequence>MHINIKAALIFLTAFVVGCSSTPTQQVTEPSTPIDEGILTVETLLDKVQQTDDPTTKAKYQLQVADLFHQEMQTEQAESVLALIDYTAIPQPMQEQYMLIALSIAVEEQNLDKISQLLSIIPEHFYQQVPPDIQRQAGELKAEGYDLTQQYLLAAKERINTSALYSGDQYWNNHELIWQSLSKTQTSELSQQQGNSTHYEYKGWLELATSIKQNQISLEQQLAALSKWRTQWPEHPASLKLPEELELLSTLPERRPDSIALALPLSGPLAKAGEAIRDGFLATFYADKYHTTSNTEITLYDTNKRRFTDVYQEILNNEPDLIIGPLDKGSLMELERMDSLAIPVLALNYLNDDATAPFQLYQFGLSAEDEARQIVDKLWGSGVRQVVTIMPESDWGQRVYEAFANSWQAKNGEIVDKTFFNKNNLSNVVESLLAVDKSKQRARSVRNTIAESLEFTPRRRQDIDAIVLISRPETARQLKPLFAFHYASDIPIYSTSHVYSGTPSPQQDNDLNGIKFIETPWGLSQTNAIKYQIHTLLPQRAQRYDRLFALGSDTYTLAPRLILLERISGSQVNGQTGLLTMNKNKQIHRTLDWAQFVGGKPRVTR</sequence>
<keyword evidence="2" id="KW-0133">Cell shape</keyword>
<keyword evidence="7" id="KW-0449">Lipoprotein</keyword>
<keyword evidence="1" id="KW-0732">Signal</keyword>
<evidence type="ECO:0000256" key="5">
    <source>
        <dbReference type="ARBA" id="ARBA00023139"/>
    </source>
</evidence>
<evidence type="ECO:0000256" key="2">
    <source>
        <dbReference type="ARBA" id="ARBA00022960"/>
    </source>
</evidence>
<dbReference type="InterPro" id="IPR028082">
    <property type="entry name" value="Peripla_BP_I"/>
</dbReference>
<keyword evidence="3" id="KW-0573">Peptidoglycan synthesis</keyword>
<gene>
    <name evidence="8" type="ORF">NNL22_12530</name>
</gene>
<dbReference type="GO" id="GO:0031241">
    <property type="term" value="C:periplasmic side of cell outer membrane"/>
    <property type="evidence" value="ECO:0007669"/>
    <property type="project" value="TreeGrafter"/>
</dbReference>
<dbReference type="InterPro" id="IPR011990">
    <property type="entry name" value="TPR-like_helical_dom_sf"/>
</dbReference>
<dbReference type="KEGG" id="asem:NNL22_12530"/>
<evidence type="ECO:0000313" key="8">
    <source>
        <dbReference type="EMBL" id="UZW73858.1"/>
    </source>
</evidence>
<evidence type="ECO:0000256" key="6">
    <source>
        <dbReference type="ARBA" id="ARBA00023237"/>
    </source>
</evidence>
<dbReference type="AlphaFoldDB" id="A0A9E8HFU6"/>
<dbReference type="Proteomes" id="UP001164472">
    <property type="component" value="Chromosome"/>
</dbReference>
<keyword evidence="9" id="KW-1185">Reference proteome</keyword>
<dbReference type="GO" id="GO:0030234">
    <property type="term" value="F:enzyme regulator activity"/>
    <property type="evidence" value="ECO:0007669"/>
    <property type="project" value="TreeGrafter"/>
</dbReference>
<dbReference type="InterPro" id="IPR007443">
    <property type="entry name" value="LpoA"/>
</dbReference>
<dbReference type="RefSeq" id="WP_251809998.1">
    <property type="nucleotide sequence ID" value="NZ_CP101527.1"/>
</dbReference>
<dbReference type="Pfam" id="PF04348">
    <property type="entry name" value="LppC"/>
    <property type="match status" value="1"/>
</dbReference>
<accession>A0A9E8HFU6</accession>
<proteinExistence type="predicted"/>